<reference evidence="2" key="1">
    <citation type="submission" date="2016-09" db="EMBL/GenBank/DDBJ databases">
        <title>Draft genome of thermotolerant cyanobacterium Desertifilum sp. strain IPPAS B-1220.</title>
        <authorList>
            <person name="Sinetova M.A."/>
            <person name="Bolakhan K."/>
            <person name="Zayadan B.K."/>
            <person name="Mironov K.S."/>
            <person name="Ustinova V."/>
            <person name="Kupriyanova E.V."/>
            <person name="Sidorov R.A."/>
            <person name="Skrypnik A.N."/>
            <person name="Gogoleva N.E."/>
            <person name="Gogolev Y.V."/>
            <person name="Los D.A."/>
        </authorList>
    </citation>
    <scope>NUCLEOTIDE SEQUENCE [LARGE SCALE GENOMIC DNA]</scope>
    <source>
        <strain evidence="2">IPPAS B-1220</strain>
    </source>
</reference>
<feature type="domain" description="PIN" evidence="1">
    <location>
        <begin position="5"/>
        <end position="73"/>
    </location>
</feature>
<organism evidence="2">
    <name type="scientific">Desertifilum tharense IPPAS B-1220</name>
    <dbReference type="NCBI Taxonomy" id="1781255"/>
    <lineage>
        <taxon>Bacteria</taxon>
        <taxon>Bacillati</taxon>
        <taxon>Cyanobacteriota</taxon>
        <taxon>Cyanophyceae</taxon>
        <taxon>Desertifilales</taxon>
        <taxon>Desertifilaceae</taxon>
        <taxon>Desertifilum</taxon>
    </lineage>
</organism>
<evidence type="ECO:0000313" key="2">
    <source>
        <dbReference type="EMBL" id="OEJ72691.1"/>
    </source>
</evidence>
<gene>
    <name evidence="2" type="ORF">BH720_23660</name>
</gene>
<proteinExistence type="predicted"/>
<dbReference type="Pfam" id="PF13470">
    <property type="entry name" value="PIN_3"/>
    <property type="match status" value="1"/>
</dbReference>
<name>A0A1E5QDK2_9CYAN</name>
<protein>
    <recommendedName>
        <fullName evidence="1">PIN domain-containing protein</fullName>
    </recommendedName>
</protein>
<sequence length="156" mass="17657">MSQIRVFFDTNVLVYAHDRSAKYHLHSAELLKMAVECKIQGVLAEQNLIELYRILTNPTAMKGQALTSSQGENLIKKTYLESVFEIVYPVRSTVEKRLQIAVQGNFISARIFDIRLAVLISEADINYFATYNISDFQGIIGLTPWTPEQIIEALSS</sequence>
<dbReference type="InterPro" id="IPR002716">
    <property type="entry name" value="PIN_dom"/>
</dbReference>
<dbReference type="RefSeq" id="WP_069969695.1">
    <property type="nucleotide sequence ID" value="NZ_CM124774.1"/>
</dbReference>
<dbReference type="Gene3D" id="3.40.50.1010">
    <property type="entry name" value="5'-nuclease"/>
    <property type="match status" value="1"/>
</dbReference>
<evidence type="ECO:0000259" key="1">
    <source>
        <dbReference type="Pfam" id="PF13470"/>
    </source>
</evidence>
<dbReference type="OrthoDB" id="7062868at2"/>
<dbReference type="EMBL" id="MJGC01000118">
    <property type="protein sequence ID" value="OEJ72691.1"/>
    <property type="molecule type" value="Genomic_DNA"/>
</dbReference>
<comment type="caution">
    <text evidence="2">The sequence shown here is derived from an EMBL/GenBank/DDBJ whole genome shotgun (WGS) entry which is preliminary data.</text>
</comment>
<dbReference type="InterPro" id="IPR029060">
    <property type="entry name" value="PIN-like_dom_sf"/>
</dbReference>
<dbReference type="AlphaFoldDB" id="A0A1E5QDK2"/>
<dbReference type="STRING" id="1781255.BH720_23660"/>
<dbReference type="SUPFAM" id="SSF88723">
    <property type="entry name" value="PIN domain-like"/>
    <property type="match status" value="1"/>
</dbReference>
<accession>A0A1E5QDK2</accession>